<keyword evidence="8" id="KW-0732">Signal</keyword>
<dbReference type="PANTHER" id="PTHR30026:SF20">
    <property type="entry name" value="OUTER MEMBRANE PROTEIN TOLC"/>
    <property type="match status" value="1"/>
</dbReference>
<gene>
    <name evidence="9" type="ORF">NCI00_08025</name>
</gene>
<keyword evidence="10" id="KW-1185">Reference proteome</keyword>
<evidence type="ECO:0000256" key="8">
    <source>
        <dbReference type="SAM" id="SignalP"/>
    </source>
</evidence>
<name>A0ABT1FKS3_9BACT</name>
<comment type="caution">
    <text evidence="9">The sequence shown here is derived from an EMBL/GenBank/DDBJ whole genome shotgun (WGS) entry which is preliminary data.</text>
</comment>
<sequence>MKKAFVCIYIILFCFQMASAQRLTLDDAIKMALENRWELKNQQLQVQLAEGENDKLKAKWLPQINASADMRWNTQLQTSVFKNAPFANGQDVKLVLGVPFNNNVGLSAEQKVYDAATKYDRQLNQATVESQTVTIEKIKSDLKLAVTEAYFGALFQGEKLVLAQKTVERTKAYWEAGKTKFEKGTLLKNDFERLLLDYNNAQSNLNKSRQDEALSIENLKYQIGLKSEGRVELTENLTSLFQQNQSLSLDGPVDQRPEILQEQAALKINELTEQKQKARLAPVVSAYGNYTALQLNDTFNPFAAGTWFPFNYLGLKLNVPVFDGKQTTFLKRDYAIRAQVNRNNVEKLKADFDHEARSAIKTLNQEKINLEDTKANLTLAQQILETDRFRYEKGTILLSDLKNTEYSLQSAENNYLTSVYNFLVAAVRYKKAVGVL</sequence>
<evidence type="ECO:0000313" key="10">
    <source>
        <dbReference type="Proteomes" id="UP001204772"/>
    </source>
</evidence>
<proteinExistence type="inferred from homology"/>
<keyword evidence="3" id="KW-0813">Transport</keyword>
<dbReference type="EMBL" id="JAMZEL010000002">
    <property type="protein sequence ID" value="MCP1382365.1"/>
    <property type="molecule type" value="Genomic_DNA"/>
</dbReference>
<dbReference type="Proteomes" id="UP001204772">
    <property type="component" value="Unassembled WGS sequence"/>
</dbReference>
<evidence type="ECO:0000256" key="6">
    <source>
        <dbReference type="ARBA" id="ARBA00023136"/>
    </source>
</evidence>
<dbReference type="InterPro" id="IPR003423">
    <property type="entry name" value="OMP_efflux"/>
</dbReference>
<evidence type="ECO:0000256" key="2">
    <source>
        <dbReference type="ARBA" id="ARBA00007613"/>
    </source>
</evidence>
<feature type="chain" id="PRO_5046506244" evidence="8">
    <location>
        <begin position="21"/>
        <end position="436"/>
    </location>
</feature>
<comment type="similarity">
    <text evidence="2">Belongs to the outer membrane factor (OMF) (TC 1.B.17) family.</text>
</comment>
<dbReference type="InterPro" id="IPR051906">
    <property type="entry name" value="TolC-like"/>
</dbReference>
<evidence type="ECO:0000256" key="5">
    <source>
        <dbReference type="ARBA" id="ARBA00022692"/>
    </source>
</evidence>
<keyword evidence="6" id="KW-0472">Membrane</keyword>
<evidence type="ECO:0000313" key="9">
    <source>
        <dbReference type="EMBL" id="MCP1382365.1"/>
    </source>
</evidence>
<dbReference type="PANTHER" id="PTHR30026">
    <property type="entry name" value="OUTER MEMBRANE PROTEIN TOLC"/>
    <property type="match status" value="1"/>
</dbReference>
<evidence type="ECO:0000256" key="3">
    <source>
        <dbReference type="ARBA" id="ARBA00022448"/>
    </source>
</evidence>
<reference evidence="9 10" key="1">
    <citation type="submission" date="2022-06" db="EMBL/GenBank/DDBJ databases">
        <title>Runella sp. S5 genome sequencing.</title>
        <authorList>
            <person name="Park S."/>
        </authorList>
    </citation>
    <scope>NUCLEOTIDE SEQUENCE [LARGE SCALE GENOMIC DNA]</scope>
    <source>
        <strain evidence="9 10">S5</strain>
    </source>
</reference>
<protein>
    <submittedName>
        <fullName evidence="9">TolC family protein</fullName>
    </submittedName>
</protein>
<feature type="signal peptide" evidence="8">
    <location>
        <begin position="1"/>
        <end position="20"/>
    </location>
</feature>
<dbReference type="Gene3D" id="1.20.1600.10">
    <property type="entry name" value="Outer membrane efflux proteins (OEP)"/>
    <property type="match status" value="1"/>
</dbReference>
<keyword evidence="4" id="KW-1134">Transmembrane beta strand</keyword>
<organism evidence="9 10">
    <name type="scientific">Runella salmonicolor</name>
    <dbReference type="NCBI Taxonomy" id="2950278"/>
    <lineage>
        <taxon>Bacteria</taxon>
        <taxon>Pseudomonadati</taxon>
        <taxon>Bacteroidota</taxon>
        <taxon>Cytophagia</taxon>
        <taxon>Cytophagales</taxon>
        <taxon>Spirosomataceae</taxon>
        <taxon>Runella</taxon>
    </lineage>
</organism>
<keyword evidence="5" id="KW-0812">Transmembrane</keyword>
<evidence type="ECO:0000256" key="1">
    <source>
        <dbReference type="ARBA" id="ARBA00004442"/>
    </source>
</evidence>
<keyword evidence="7" id="KW-0998">Cell outer membrane</keyword>
<accession>A0ABT1FKS3</accession>
<dbReference type="RefSeq" id="WP_253526585.1">
    <property type="nucleotide sequence ID" value="NZ_JAMZEL010000002.1"/>
</dbReference>
<comment type="subcellular location">
    <subcellularLocation>
        <location evidence="1">Cell outer membrane</location>
    </subcellularLocation>
</comment>
<dbReference type="SUPFAM" id="SSF56954">
    <property type="entry name" value="Outer membrane efflux proteins (OEP)"/>
    <property type="match status" value="1"/>
</dbReference>
<evidence type="ECO:0000256" key="7">
    <source>
        <dbReference type="ARBA" id="ARBA00023237"/>
    </source>
</evidence>
<dbReference type="Pfam" id="PF02321">
    <property type="entry name" value="OEP"/>
    <property type="match status" value="1"/>
</dbReference>
<evidence type="ECO:0000256" key="4">
    <source>
        <dbReference type="ARBA" id="ARBA00022452"/>
    </source>
</evidence>